<keyword evidence="7 10" id="KW-0067">ATP-binding</keyword>
<feature type="binding site" evidence="10">
    <location>
        <position position="51"/>
    </location>
    <ligand>
        <name>CTP</name>
        <dbReference type="ChEBI" id="CHEBI:37563"/>
    </ligand>
</feature>
<dbReference type="Pfam" id="PF09249">
    <property type="entry name" value="tRNA_NucTransf2"/>
    <property type="match status" value="1"/>
</dbReference>
<dbReference type="InterPro" id="IPR011068">
    <property type="entry name" value="NuclTrfase_I-like_C"/>
</dbReference>
<dbReference type="InterPro" id="IPR042090">
    <property type="entry name" value="CCA_tRNA_nucleotrans_2"/>
</dbReference>
<dbReference type="InterPro" id="IPR048833">
    <property type="entry name" value="CAA_C"/>
</dbReference>
<gene>
    <name evidence="10 14" type="primary">cca</name>
    <name evidence="14" type="ORF">CL944_02710</name>
</gene>
<dbReference type="Proteomes" id="UP000226712">
    <property type="component" value="Unassembled WGS sequence"/>
</dbReference>
<evidence type="ECO:0000256" key="7">
    <source>
        <dbReference type="ARBA" id="ARBA00022840"/>
    </source>
</evidence>
<evidence type="ECO:0000256" key="8">
    <source>
        <dbReference type="ARBA" id="ARBA00022842"/>
    </source>
</evidence>
<comment type="cofactor">
    <cofactor evidence="10">
        <name>Mg(2+)</name>
        <dbReference type="ChEBI" id="CHEBI:18420"/>
    </cofactor>
</comment>
<proteinExistence type="inferred from homology"/>
<keyword evidence="2 10" id="KW-0819">tRNA processing</keyword>
<feature type="binding site" evidence="10">
    <location>
        <position position="136"/>
    </location>
    <ligand>
        <name>CTP</name>
        <dbReference type="ChEBI" id="CHEBI:37563"/>
    </ligand>
</feature>
<comment type="catalytic activity">
    <reaction evidence="10">
        <text>a tRNA with a 3' CCA end + 2 CTP + ATP = a tRNA with a 3' CCACCA end + 3 diphosphate</text>
        <dbReference type="Rhea" id="RHEA:76235"/>
        <dbReference type="Rhea" id="RHEA-COMP:10468"/>
        <dbReference type="Rhea" id="RHEA-COMP:18655"/>
        <dbReference type="ChEBI" id="CHEBI:30616"/>
        <dbReference type="ChEBI" id="CHEBI:33019"/>
        <dbReference type="ChEBI" id="CHEBI:37563"/>
        <dbReference type="ChEBI" id="CHEBI:83071"/>
        <dbReference type="ChEBI" id="CHEBI:195187"/>
    </reaction>
</comment>
<evidence type="ECO:0000259" key="12">
    <source>
        <dbReference type="Pfam" id="PF09249"/>
    </source>
</evidence>
<dbReference type="PANTHER" id="PTHR39643">
    <property type="entry name" value="CCA-ADDING ENZYME"/>
    <property type="match status" value="1"/>
</dbReference>
<evidence type="ECO:0000256" key="5">
    <source>
        <dbReference type="ARBA" id="ARBA00022741"/>
    </source>
</evidence>
<dbReference type="Gene3D" id="3.30.70.1550">
    <property type="entry name" value="Archaeal tRNA CCA-adding enzyme catalytic domain"/>
    <property type="match status" value="1"/>
</dbReference>
<dbReference type="GO" id="GO:0000049">
    <property type="term" value="F:tRNA binding"/>
    <property type="evidence" value="ECO:0007669"/>
    <property type="project" value="UniProtKB-UniRule"/>
</dbReference>
<reference evidence="15" key="1">
    <citation type="submission" date="2017-09" db="EMBL/GenBank/DDBJ databases">
        <title>The Reconstruction of 2,631 Draft Metagenome-Assembled Genomes from the Global Oceans.</title>
        <authorList>
            <person name="Tully B.J."/>
            <person name="Graham E.D."/>
            <person name="Heidelberg J.F."/>
        </authorList>
    </citation>
    <scope>NUCLEOTIDE SEQUENCE [LARGE SCALE GENOMIC DNA]</scope>
</reference>
<feature type="binding site" evidence="10">
    <location>
        <position position="136"/>
    </location>
    <ligand>
        <name>ATP</name>
        <dbReference type="ChEBI" id="CHEBI:30616"/>
    </ligand>
</feature>
<dbReference type="EC" id="2.7.7.72" evidence="10"/>
<dbReference type="Gene3D" id="1.10.1410.30">
    <property type="entry name" value="CCA tRNA nucleotidyltransferase, domain 2"/>
    <property type="match status" value="1"/>
</dbReference>
<feature type="binding site" evidence="10">
    <location>
        <position position="113"/>
    </location>
    <ligand>
        <name>Mg(2+)</name>
        <dbReference type="ChEBI" id="CHEBI:18420"/>
    </ligand>
</feature>
<feature type="binding site" evidence="10">
    <location>
        <position position="156"/>
    </location>
    <ligand>
        <name>ATP</name>
        <dbReference type="ChEBI" id="CHEBI:30616"/>
    </ligand>
</feature>
<dbReference type="InterPro" id="IPR015329">
    <property type="entry name" value="tRNA_NucTransf2"/>
</dbReference>
<dbReference type="GO" id="GO:0042245">
    <property type="term" value="P:RNA repair"/>
    <property type="evidence" value="ECO:0007669"/>
    <property type="project" value="UniProtKB-KW"/>
</dbReference>
<evidence type="ECO:0000256" key="1">
    <source>
        <dbReference type="ARBA" id="ARBA00022679"/>
    </source>
</evidence>
<organism evidence="14 15">
    <name type="scientific">Candidatus Iainarchaeum sp</name>
    <dbReference type="NCBI Taxonomy" id="3101447"/>
    <lineage>
        <taxon>Archaea</taxon>
        <taxon>Candidatus Iainarchaeota</taxon>
        <taxon>Candidatus Iainarchaeia</taxon>
        <taxon>Candidatus Iainarchaeales</taxon>
        <taxon>Candidatus Iainarchaeaceae</taxon>
        <taxon>Candidatus Iainarchaeum</taxon>
    </lineage>
</organism>
<evidence type="ECO:0000256" key="10">
    <source>
        <dbReference type="HAMAP-Rule" id="MF_01264"/>
    </source>
</evidence>
<dbReference type="GO" id="GO:0001680">
    <property type="term" value="P:tRNA 3'-terminal CCA addition"/>
    <property type="evidence" value="ECO:0007669"/>
    <property type="project" value="UniProtKB-UniRule"/>
</dbReference>
<protein>
    <recommendedName>
        <fullName evidence="10">CCA-adding enzyme</fullName>
        <ecNumber evidence="10">2.7.7.72</ecNumber>
    </recommendedName>
    <alternativeName>
        <fullName evidence="10">CCA tRNA nucleotidyltransferase</fullName>
    </alternativeName>
    <alternativeName>
        <fullName evidence="10">tRNA CCA-pyrophosphorylase</fullName>
    </alternativeName>
    <alternativeName>
        <fullName evidence="10">tRNA adenylyl-/cytidylyl- transferase</fullName>
    </alternativeName>
    <alternativeName>
        <fullName evidence="10">tRNA nucleotidyltransferase</fullName>
    </alternativeName>
    <alternativeName>
        <fullName evidence="10">tRNA-NT</fullName>
    </alternativeName>
</protein>
<dbReference type="PROSITE" id="PS50152">
    <property type="entry name" value="25A_SYNTH_3"/>
    <property type="match status" value="1"/>
</dbReference>
<accession>A0A2D6LQH7</accession>
<feature type="domain" description="Polymerase nucleotidyl transferase" evidence="11">
    <location>
        <begin position="30"/>
        <end position="135"/>
    </location>
</feature>
<keyword evidence="1 10" id="KW-0808">Transferase</keyword>
<evidence type="ECO:0000259" key="13">
    <source>
        <dbReference type="Pfam" id="PF21133"/>
    </source>
</evidence>
<feature type="binding site" evidence="10">
    <location>
        <position position="165"/>
    </location>
    <ligand>
        <name>ATP</name>
        <dbReference type="ChEBI" id="CHEBI:30616"/>
    </ligand>
</feature>
<dbReference type="InterPro" id="IPR043519">
    <property type="entry name" value="NT_sf"/>
</dbReference>
<keyword evidence="3 10" id="KW-0548">Nucleotidyltransferase</keyword>
<dbReference type="Pfam" id="PF21133">
    <property type="entry name" value="CAA_C"/>
    <property type="match status" value="1"/>
</dbReference>
<dbReference type="EMBL" id="NZBD01000015">
    <property type="protein sequence ID" value="MAG18358.1"/>
    <property type="molecule type" value="Genomic_DNA"/>
</dbReference>
<dbReference type="GO" id="GO:0000287">
    <property type="term" value="F:magnesium ion binding"/>
    <property type="evidence" value="ECO:0007669"/>
    <property type="project" value="UniProtKB-UniRule"/>
</dbReference>
<dbReference type="HAMAP" id="MF_01264">
    <property type="entry name" value="CCA_arch"/>
    <property type="match status" value="1"/>
</dbReference>
<dbReference type="GO" id="GO:0160016">
    <property type="term" value="F:CCACCA tRNA nucleotidyltransferase activity"/>
    <property type="evidence" value="ECO:0007669"/>
    <property type="project" value="RHEA"/>
</dbReference>
<keyword evidence="5 10" id="KW-0547">Nucleotide-binding</keyword>
<evidence type="ECO:0000256" key="2">
    <source>
        <dbReference type="ARBA" id="ARBA00022694"/>
    </source>
</evidence>
<feature type="binding site" evidence="10">
    <location>
        <position position="156"/>
    </location>
    <ligand>
        <name>CTP</name>
        <dbReference type="ChEBI" id="CHEBI:37563"/>
    </ligand>
</feature>
<dbReference type="InterPro" id="IPR006116">
    <property type="entry name" value="NT_2-5OAS_ClassI-CCAase"/>
</dbReference>
<feature type="domain" description="CCA-adding enzyme C-terminal" evidence="13">
    <location>
        <begin position="297"/>
        <end position="429"/>
    </location>
</feature>
<evidence type="ECO:0000256" key="3">
    <source>
        <dbReference type="ARBA" id="ARBA00022695"/>
    </source>
</evidence>
<keyword evidence="9 10" id="KW-0694">RNA-binding</keyword>
<feature type="binding site" evidence="10">
    <location>
        <position position="48"/>
    </location>
    <ligand>
        <name>CTP</name>
        <dbReference type="ChEBI" id="CHEBI:37563"/>
    </ligand>
</feature>
<dbReference type="SUPFAM" id="SSF81301">
    <property type="entry name" value="Nucleotidyltransferase"/>
    <property type="match status" value="1"/>
</dbReference>
<feature type="binding site" evidence="10">
    <location>
        <position position="60"/>
    </location>
    <ligand>
        <name>Mg(2+)</name>
        <dbReference type="ChEBI" id="CHEBI:18420"/>
    </ligand>
</feature>
<feature type="binding site" evidence="10">
    <location>
        <position position="165"/>
    </location>
    <ligand>
        <name>CTP</name>
        <dbReference type="ChEBI" id="CHEBI:37563"/>
    </ligand>
</feature>
<dbReference type="Gene3D" id="3.30.460.10">
    <property type="entry name" value="Beta Polymerase, domain 2"/>
    <property type="match status" value="1"/>
</dbReference>
<comment type="similarity">
    <text evidence="10">Belongs to the tRNA nucleotidyltransferase/poly(A) polymerase family. Archaeal CCA-adding enzyme subfamily.</text>
</comment>
<feature type="binding site" evidence="10">
    <location>
        <position position="48"/>
    </location>
    <ligand>
        <name>ATP</name>
        <dbReference type="ChEBI" id="CHEBI:30616"/>
    </ligand>
</feature>
<evidence type="ECO:0000256" key="6">
    <source>
        <dbReference type="ARBA" id="ARBA00022800"/>
    </source>
</evidence>
<dbReference type="PANTHER" id="PTHR39643:SF1">
    <property type="entry name" value="CCA-ADDING ENZYME"/>
    <property type="match status" value="1"/>
</dbReference>
<dbReference type="CDD" id="cd05400">
    <property type="entry name" value="NT_2-5OAS_ClassI-CCAase"/>
    <property type="match status" value="1"/>
</dbReference>
<keyword evidence="4 10" id="KW-0479">Metal-binding</keyword>
<comment type="subunit">
    <text evidence="10">Homodimer.</text>
</comment>
<comment type="caution">
    <text evidence="14">The sequence shown here is derived from an EMBL/GenBank/DDBJ whole genome shotgun (WGS) entry which is preliminary data.</text>
</comment>
<feature type="binding site" evidence="10">
    <location>
        <position position="62"/>
    </location>
    <ligand>
        <name>Mg(2+)</name>
        <dbReference type="ChEBI" id="CHEBI:18420"/>
    </ligand>
</feature>
<dbReference type="PIRSF" id="PIRSF005335">
    <property type="entry name" value="CCA_arch"/>
    <property type="match status" value="1"/>
</dbReference>
<name>A0A2D6LQH7_9ARCH</name>
<dbReference type="GO" id="GO:0004810">
    <property type="term" value="F:CCA tRNA nucleotidyltransferase activity"/>
    <property type="evidence" value="ECO:0007669"/>
    <property type="project" value="UniProtKB-UniRule"/>
</dbReference>
<dbReference type="InterPro" id="IPR008229">
    <property type="entry name" value="CCA-adding_arc"/>
</dbReference>
<evidence type="ECO:0000256" key="4">
    <source>
        <dbReference type="ARBA" id="ARBA00022723"/>
    </source>
</evidence>
<dbReference type="InterPro" id="IPR002934">
    <property type="entry name" value="Polymerase_NTP_transf_dom"/>
</dbReference>
<feature type="domain" description="tRNA nucleotidyltransferase substrate binding" evidence="12">
    <location>
        <begin position="150"/>
        <end position="265"/>
    </location>
</feature>
<dbReference type="NCBIfam" id="TIGR03671">
    <property type="entry name" value="cca_archaeal"/>
    <property type="match status" value="1"/>
</dbReference>
<keyword evidence="8 10" id="KW-0460">Magnesium</keyword>
<evidence type="ECO:0000313" key="15">
    <source>
        <dbReference type="Proteomes" id="UP000226712"/>
    </source>
</evidence>
<comment type="catalytic activity">
    <reaction evidence="10">
        <text>a tRNA precursor + 2 CTP + ATP = a tRNA with a 3' CCA end + 3 diphosphate</text>
        <dbReference type="Rhea" id="RHEA:14433"/>
        <dbReference type="Rhea" id="RHEA-COMP:10465"/>
        <dbReference type="Rhea" id="RHEA-COMP:10468"/>
        <dbReference type="ChEBI" id="CHEBI:30616"/>
        <dbReference type="ChEBI" id="CHEBI:33019"/>
        <dbReference type="ChEBI" id="CHEBI:37563"/>
        <dbReference type="ChEBI" id="CHEBI:74896"/>
        <dbReference type="ChEBI" id="CHEBI:83071"/>
        <dbReference type="EC" id="2.7.7.72"/>
    </reaction>
</comment>
<sequence length="459" mass="52881">MNKILNTVIKRITPSKTERIKQEALATEIIKKITKIKGKHIGVELVGSNARNTHLRGDNDLDIFVFFPEKISREEFEKEGLRIGKNVFRGHKWEKAYSEHPYIRGVIKGFDVEIVPAYSIEDTQKLRSAVDRTSFHNKYLQKKLTPELCNEVRLLKQFLKGIKAYGADLKVSSVPGYVTELLIVNYGSFKKTIQAMTKWQEHEIIDIEKQLNKKEALKKFDSSLIIVDPVDSKRNVAAALSVNQYARIVAATRAFLKKPSSKFFFGAKTKTLDSGKAKKLVEKEGLIIVQIGYPAKELSDILWGQIRRLGKKIVSALGEKDFELLRNAAWSDEEKEIILVFDLEANKLEKAQKRTGPWVTSEEHSEQFLKTHKKALSGPRIEKGRWVVEIEREHDQATEYLKEILKKLKKSEKAGIRKALNKKAKVLSDKEVLEKYRKNKEFKAWFSTYLKGKEEFEEY</sequence>
<dbReference type="Pfam" id="PF01909">
    <property type="entry name" value="NTP_transf_2"/>
    <property type="match status" value="1"/>
</dbReference>
<evidence type="ECO:0000256" key="9">
    <source>
        <dbReference type="ARBA" id="ARBA00022884"/>
    </source>
</evidence>
<comment type="miscellaneous">
    <text evidence="10">A single active site specifically recognizes both ATP and CTP and is responsible for their addition.</text>
</comment>
<keyword evidence="6 10" id="KW-0692">RNA repair</keyword>
<dbReference type="SUPFAM" id="SSF81631">
    <property type="entry name" value="PAP/OAS1 substrate-binding domain"/>
    <property type="match status" value="1"/>
</dbReference>
<dbReference type="Gene3D" id="3.30.70.590">
    <property type="entry name" value="Poly(A) polymerase predicted RNA binding domain"/>
    <property type="match status" value="1"/>
</dbReference>
<dbReference type="GO" id="GO:0005524">
    <property type="term" value="F:ATP binding"/>
    <property type="evidence" value="ECO:0007669"/>
    <property type="project" value="UniProtKB-UniRule"/>
</dbReference>
<comment type="function">
    <text evidence="10">Catalyzes the addition and repair of the essential 3'-terminal CCA sequence in tRNAs without using a nucleic acid template. Adds these three nucleotides in the order of C, C, and A to the tRNA nucleotide-73, using CTP and ATP as substrates and producing inorganic pyrophosphate. tRNA 3'-terminal CCA addition is required both for tRNA processing and repair. Also involved in tRNA surveillance by mediating tandem CCA addition to generate a CCACCA at the 3' terminus of unstable tRNAs. While stable tRNAs receive only 3'-terminal CCA, unstable tRNAs are marked with CCACCA and rapidly degraded.</text>
</comment>
<evidence type="ECO:0000313" key="14">
    <source>
        <dbReference type="EMBL" id="MAG18358.1"/>
    </source>
</evidence>
<dbReference type="SUPFAM" id="SSF55003">
    <property type="entry name" value="PAP/Archaeal CCA-adding enzyme, C-terminal domain"/>
    <property type="match status" value="1"/>
</dbReference>
<dbReference type="AlphaFoldDB" id="A0A2D6LQH7"/>
<evidence type="ECO:0000259" key="11">
    <source>
        <dbReference type="Pfam" id="PF01909"/>
    </source>
</evidence>
<feature type="binding site" evidence="10">
    <location>
        <position position="51"/>
    </location>
    <ligand>
        <name>ATP</name>
        <dbReference type="ChEBI" id="CHEBI:30616"/>
    </ligand>
</feature>